<evidence type="ECO:0000256" key="1">
    <source>
        <dbReference type="SAM" id="MobiDB-lite"/>
    </source>
</evidence>
<accession>A0A4Y2B0E9</accession>
<dbReference type="EMBL" id="BGPR01000040">
    <property type="protein sequence ID" value="GBL84919.1"/>
    <property type="molecule type" value="Genomic_DNA"/>
</dbReference>
<proteinExistence type="predicted"/>
<feature type="region of interest" description="Disordered" evidence="1">
    <location>
        <begin position="29"/>
        <end position="64"/>
    </location>
</feature>
<protein>
    <submittedName>
        <fullName evidence="2">Uncharacterized protein</fullName>
    </submittedName>
</protein>
<name>A0A4Y2B0E9_ARAVE</name>
<organism evidence="2 3">
    <name type="scientific">Araneus ventricosus</name>
    <name type="common">Orbweaver spider</name>
    <name type="synonym">Epeira ventricosa</name>
    <dbReference type="NCBI Taxonomy" id="182803"/>
    <lineage>
        <taxon>Eukaryota</taxon>
        <taxon>Metazoa</taxon>
        <taxon>Ecdysozoa</taxon>
        <taxon>Arthropoda</taxon>
        <taxon>Chelicerata</taxon>
        <taxon>Arachnida</taxon>
        <taxon>Araneae</taxon>
        <taxon>Araneomorphae</taxon>
        <taxon>Entelegynae</taxon>
        <taxon>Araneoidea</taxon>
        <taxon>Araneidae</taxon>
        <taxon>Araneus</taxon>
    </lineage>
</organism>
<sequence length="104" mass="11386">MGHIFVSHQVGSEGEVRLSPNIWEGVCSDNHTGSTDPRWGVKSGGNNGGRIPPPSLGGRPDKPSFNGHSCQIKLQYLTFPDEFQEKMDIICVALGGKLERLPWQ</sequence>
<reference evidence="2 3" key="1">
    <citation type="journal article" date="2019" name="Sci. Rep.">
        <title>Orb-weaving spider Araneus ventricosus genome elucidates the spidroin gene catalogue.</title>
        <authorList>
            <person name="Kono N."/>
            <person name="Nakamura H."/>
            <person name="Ohtoshi R."/>
            <person name="Moran D.A.P."/>
            <person name="Shinohara A."/>
            <person name="Yoshida Y."/>
            <person name="Fujiwara M."/>
            <person name="Mori M."/>
            <person name="Tomita M."/>
            <person name="Arakawa K."/>
        </authorList>
    </citation>
    <scope>NUCLEOTIDE SEQUENCE [LARGE SCALE GENOMIC DNA]</scope>
</reference>
<keyword evidence="3" id="KW-1185">Reference proteome</keyword>
<evidence type="ECO:0000313" key="2">
    <source>
        <dbReference type="EMBL" id="GBL84919.1"/>
    </source>
</evidence>
<evidence type="ECO:0000313" key="3">
    <source>
        <dbReference type="Proteomes" id="UP000499080"/>
    </source>
</evidence>
<dbReference type="Proteomes" id="UP000499080">
    <property type="component" value="Unassembled WGS sequence"/>
</dbReference>
<comment type="caution">
    <text evidence="2">The sequence shown here is derived from an EMBL/GenBank/DDBJ whole genome shotgun (WGS) entry which is preliminary data.</text>
</comment>
<dbReference type="AlphaFoldDB" id="A0A4Y2B0E9"/>
<gene>
    <name evidence="2" type="ORF">AVEN_42189_1</name>
</gene>